<proteinExistence type="predicted"/>
<accession>F2UE63</accession>
<dbReference type="EMBL" id="GL832970">
    <property type="protein sequence ID" value="EGD74913.1"/>
    <property type="molecule type" value="Genomic_DNA"/>
</dbReference>
<feature type="transmembrane region" description="Helical" evidence="3">
    <location>
        <begin position="338"/>
        <end position="356"/>
    </location>
</feature>
<dbReference type="OrthoDB" id="2020015at2759"/>
<dbReference type="RefSeq" id="XP_004992558.1">
    <property type="nucleotide sequence ID" value="XM_004992501.1"/>
</dbReference>
<dbReference type="Proteomes" id="UP000007799">
    <property type="component" value="Unassembled WGS sequence"/>
</dbReference>
<gene>
    <name evidence="4" type="ORF">PTSG_07141</name>
</gene>
<evidence type="ECO:0000313" key="5">
    <source>
        <dbReference type="Proteomes" id="UP000007799"/>
    </source>
</evidence>
<dbReference type="AlphaFoldDB" id="F2UE63"/>
<dbReference type="InParanoid" id="F2UE63"/>
<feature type="region of interest" description="Disordered" evidence="2">
    <location>
        <begin position="47"/>
        <end position="85"/>
    </location>
</feature>
<dbReference type="OMA" id="ERFIPFR"/>
<dbReference type="FunCoup" id="F2UE63">
    <property type="interactions" value="135"/>
</dbReference>
<name>F2UE63_SALR5</name>
<dbReference type="eggNOG" id="ENOG502R7U4">
    <property type="taxonomic scope" value="Eukaryota"/>
</dbReference>
<keyword evidence="3" id="KW-0472">Membrane</keyword>
<dbReference type="KEGG" id="sre:PTSG_07141"/>
<keyword evidence="5" id="KW-1185">Reference proteome</keyword>
<evidence type="ECO:0000256" key="1">
    <source>
        <dbReference type="ARBA" id="ARBA00022553"/>
    </source>
</evidence>
<dbReference type="GeneID" id="16073127"/>
<evidence type="ECO:0000256" key="3">
    <source>
        <dbReference type="SAM" id="Phobius"/>
    </source>
</evidence>
<evidence type="ECO:0000313" key="4">
    <source>
        <dbReference type="EMBL" id="EGD74913.1"/>
    </source>
</evidence>
<dbReference type="PANTHER" id="PTHR16095:SF11">
    <property type="entry name" value="TRANSMEMBRANE PROTEIN 143"/>
    <property type="match status" value="1"/>
</dbReference>
<evidence type="ECO:0008006" key="6">
    <source>
        <dbReference type="Google" id="ProtNLM"/>
    </source>
</evidence>
<keyword evidence="1" id="KW-0597">Phosphoprotein</keyword>
<dbReference type="Pfam" id="PF12576">
    <property type="entry name" value="DUF3754"/>
    <property type="match status" value="1"/>
</dbReference>
<reference evidence="4" key="1">
    <citation type="submission" date="2009-08" db="EMBL/GenBank/DDBJ databases">
        <title>Annotation of Salpingoeca rosetta.</title>
        <authorList>
            <consortium name="The Broad Institute Genome Sequencing Platform"/>
            <person name="Russ C."/>
            <person name="Cuomo C."/>
            <person name="Burger G."/>
            <person name="Gray M.W."/>
            <person name="Holland P.W.H."/>
            <person name="King N."/>
            <person name="Lang F.B.F."/>
            <person name="Roger A.J."/>
            <person name="Ruiz-Trillo I."/>
            <person name="Young S.K."/>
            <person name="Zeng Q."/>
            <person name="Gargeya S."/>
            <person name="Alvarado L."/>
            <person name="Berlin A."/>
            <person name="Chapman S.B."/>
            <person name="Chen Z."/>
            <person name="Freedman E."/>
            <person name="Gellesch M."/>
            <person name="Goldberg J."/>
            <person name="Griggs A."/>
            <person name="Gujja S."/>
            <person name="Heilman E."/>
            <person name="Heiman D."/>
            <person name="Howarth C."/>
            <person name="Mehta T."/>
            <person name="Neiman D."/>
            <person name="Pearson M."/>
            <person name="Roberts A."/>
            <person name="Saif S."/>
            <person name="Shea T."/>
            <person name="Shenoy N."/>
            <person name="Sisk P."/>
            <person name="Stolte C."/>
            <person name="Sykes S."/>
            <person name="White J."/>
            <person name="Yandava C."/>
            <person name="Haas B."/>
            <person name="Nusbaum C."/>
            <person name="Birren B."/>
        </authorList>
    </citation>
    <scope>NUCLEOTIDE SEQUENCE [LARGE SCALE GENOMIC DNA]</scope>
    <source>
        <strain evidence="4">ATCC 50818</strain>
    </source>
</reference>
<dbReference type="PANTHER" id="PTHR16095">
    <property type="entry name" value="TRANSMEMBRANE PROTEIN 143 FAMILY MEMBER"/>
    <property type="match status" value="1"/>
</dbReference>
<keyword evidence="3" id="KW-1133">Transmembrane helix</keyword>
<feature type="transmembrane region" description="Helical" evidence="3">
    <location>
        <begin position="362"/>
        <end position="382"/>
    </location>
</feature>
<sequence>MLAMMTMTTQAVLSRGSGMVEQVSARVVAAFVGRRGVAVRMRTATRKAKQQQHQARAMSSSLSSSLRTRTSQTLPTQSTTTAPTTAVTTARVEQCSCHRVQWQQQRRPMAALVKAMGKGSWKEEADRHLALNQQQLIQALTSDSRMLTVTEGRQQFPVFAQLLSTAMHARMLGVWQDLKCMYNPLDPDKDIKSLPRATTAKDALHDYQRFMSLFSKIVDNANFDRLPTTRLAAEVQQKVTAEGVKVSADPSAFRDIRVWTRGTTYAAERTWHRRATTLLQRLRGQPTEGPKHVYQRVLLTYRDPTNALHVKLFKDIEDDRLELLLPNIRIEMSDFDKYFLYSSVAMVGMTSAYRLFSNSALTMGVLSKSLAVVLAAAGVALLQYWTGLRNNRNAYTAKHTQLLYTNNISDNRSALALLVDRATEEEYAELLLAYFFLVTTPGPLSAKGLSILVEEWLLETFRARATFDVEDALKKLEEFGLLKDRWYDRQLRCDVVTAQPLKRALTQLQEMPLQGVAGLQQGYKLQTMAN</sequence>
<keyword evidence="3" id="KW-0812">Transmembrane</keyword>
<evidence type="ECO:0000256" key="2">
    <source>
        <dbReference type="SAM" id="MobiDB-lite"/>
    </source>
</evidence>
<feature type="compositionally biased region" description="Low complexity" evidence="2">
    <location>
        <begin position="51"/>
        <end position="85"/>
    </location>
</feature>
<dbReference type="InterPro" id="IPR022227">
    <property type="entry name" value="DUF3754"/>
</dbReference>
<protein>
    <recommendedName>
        <fullName evidence="6">Transmembrane protein 143</fullName>
    </recommendedName>
</protein>
<organism evidence="5">
    <name type="scientific">Salpingoeca rosetta (strain ATCC 50818 / BSB-021)</name>
    <dbReference type="NCBI Taxonomy" id="946362"/>
    <lineage>
        <taxon>Eukaryota</taxon>
        <taxon>Choanoflagellata</taxon>
        <taxon>Craspedida</taxon>
        <taxon>Salpingoecidae</taxon>
        <taxon>Salpingoeca</taxon>
    </lineage>
</organism>